<dbReference type="Proteomes" id="UP000297014">
    <property type="component" value="Unassembled WGS sequence"/>
</dbReference>
<dbReference type="InterPro" id="IPR027056">
    <property type="entry name" value="Gluconate_2DH_su3"/>
</dbReference>
<feature type="transmembrane region" description="Helical" evidence="1">
    <location>
        <begin position="21"/>
        <end position="38"/>
    </location>
</feature>
<dbReference type="InterPro" id="IPR006311">
    <property type="entry name" value="TAT_signal"/>
</dbReference>
<dbReference type="RefSeq" id="WP_004427987.1">
    <property type="nucleotide sequence ID" value="NZ_ALPT02000063.1"/>
</dbReference>
<protein>
    <submittedName>
        <fullName evidence="2">Dehydrogenase</fullName>
    </submittedName>
</protein>
<keyword evidence="1" id="KW-0472">Membrane</keyword>
<evidence type="ECO:0000256" key="1">
    <source>
        <dbReference type="SAM" id="Phobius"/>
    </source>
</evidence>
<keyword evidence="1" id="KW-0812">Transmembrane</keyword>
<evidence type="ECO:0000313" key="3">
    <source>
        <dbReference type="Proteomes" id="UP000297014"/>
    </source>
</evidence>
<dbReference type="Pfam" id="PF13618">
    <property type="entry name" value="Gluconate_2-dh3"/>
    <property type="match status" value="1"/>
</dbReference>
<sequence>MEEKEPKSTMSRRRFIRNSGLVAGGLVGGGVIGGLIGANTRTGEQAVNPETGGAQTGKVINFQQAPLYFSNMERFAVLEAACERIFPEDQNGPGAISLGVPFFIDHQLAGAWGYNAKEYMQGPFYPGSEFQGYQTALLRHEVFDEGITAIEKYSSDHYEGAKFVELDDEQKDEVLSQFADGEVEMHGVTSTTFFRLLRAATLEGVYADPAYGGNKNMQGWRMKGFPGHQMSFLNQIESEQFIEIEPNSLRNYTDHH</sequence>
<comment type="caution">
    <text evidence="2">The sequence shown here is derived from an EMBL/GenBank/DDBJ whole genome shotgun (WGS) entry which is preliminary data.</text>
</comment>
<evidence type="ECO:0000313" key="2">
    <source>
        <dbReference type="EMBL" id="THG90005.1"/>
    </source>
</evidence>
<accession>A0A4S4JXN1</accession>
<dbReference type="EMBL" id="JALP01000185">
    <property type="protein sequence ID" value="THG90005.1"/>
    <property type="molecule type" value="Genomic_DNA"/>
</dbReference>
<dbReference type="PROSITE" id="PS51318">
    <property type="entry name" value="TAT"/>
    <property type="match status" value="1"/>
</dbReference>
<proteinExistence type="predicted"/>
<keyword evidence="1" id="KW-1133">Transmembrane helix</keyword>
<name>A0A4S4JXN1_ALKAL</name>
<gene>
    <name evidence="2" type="ORF">AJ85_14010</name>
</gene>
<dbReference type="AlphaFoldDB" id="A0A4S4JXN1"/>
<reference evidence="2 3" key="1">
    <citation type="submission" date="2014-01" db="EMBL/GenBank/DDBJ databases">
        <title>Draft genome sequencing of Bacillus alcalophilus CGMCC 1.3604.</title>
        <authorList>
            <person name="Yang J."/>
            <person name="Diao L."/>
            <person name="Yang S."/>
        </authorList>
    </citation>
    <scope>NUCLEOTIDE SEQUENCE [LARGE SCALE GENOMIC DNA]</scope>
    <source>
        <strain evidence="2 3">CGMCC 1.3604</strain>
    </source>
</reference>
<organism evidence="2 3">
    <name type="scientific">Alkalihalobacillus alcalophilus ATCC 27647 = CGMCC 1.3604</name>
    <dbReference type="NCBI Taxonomy" id="1218173"/>
    <lineage>
        <taxon>Bacteria</taxon>
        <taxon>Bacillati</taxon>
        <taxon>Bacillota</taxon>
        <taxon>Bacilli</taxon>
        <taxon>Bacillales</taxon>
        <taxon>Bacillaceae</taxon>
        <taxon>Alkalihalobacillus</taxon>
    </lineage>
</organism>